<feature type="domain" description="J" evidence="11">
    <location>
        <begin position="741"/>
        <end position="806"/>
    </location>
</feature>
<dbReference type="CDD" id="cd06257">
    <property type="entry name" value="DnaJ"/>
    <property type="match status" value="1"/>
</dbReference>
<evidence type="ECO:0000259" key="11">
    <source>
        <dbReference type="PROSITE" id="PS50076"/>
    </source>
</evidence>
<evidence type="ECO:0000313" key="14">
    <source>
        <dbReference type="Proteomes" id="UP001162162"/>
    </source>
</evidence>
<evidence type="ECO:0000256" key="5">
    <source>
        <dbReference type="ARBA" id="ARBA00022737"/>
    </source>
</evidence>
<keyword evidence="14" id="KW-1185">Reference proteome</keyword>
<evidence type="ECO:0000259" key="12">
    <source>
        <dbReference type="PROSITE" id="PS50103"/>
    </source>
</evidence>
<evidence type="ECO:0000256" key="6">
    <source>
        <dbReference type="ARBA" id="ARBA00022771"/>
    </source>
</evidence>
<dbReference type="Gene3D" id="1.10.287.110">
    <property type="entry name" value="DnaJ domain"/>
    <property type="match status" value="1"/>
</dbReference>
<evidence type="ECO:0000313" key="13">
    <source>
        <dbReference type="EMBL" id="KAJ8945431.1"/>
    </source>
</evidence>
<gene>
    <name evidence="13" type="ORF">NQ318_009887</name>
</gene>
<keyword evidence="4 9" id="KW-0479">Metal-binding</keyword>
<evidence type="ECO:0000256" key="7">
    <source>
        <dbReference type="ARBA" id="ARBA00022833"/>
    </source>
</evidence>
<dbReference type="Proteomes" id="UP001162162">
    <property type="component" value="Unassembled WGS sequence"/>
</dbReference>
<keyword evidence="8" id="KW-0539">Nucleus</keyword>
<dbReference type="GO" id="GO:0043488">
    <property type="term" value="P:regulation of mRNA stability"/>
    <property type="evidence" value="ECO:0007669"/>
    <property type="project" value="InterPro"/>
</dbReference>
<feature type="domain" description="C3H1-type" evidence="12">
    <location>
        <begin position="720"/>
        <end position="753"/>
    </location>
</feature>
<feature type="region of interest" description="Disordered" evidence="10">
    <location>
        <begin position="480"/>
        <end position="593"/>
    </location>
</feature>
<feature type="compositionally biased region" description="Polar residues" evidence="10">
    <location>
        <begin position="214"/>
        <end position="238"/>
    </location>
</feature>
<dbReference type="Gene3D" id="4.10.1000.30">
    <property type="match status" value="2"/>
</dbReference>
<dbReference type="PANTHER" id="PTHR14738">
    <property type="entry name" value="ZINC FINGER CCCH DOMAIN-CONTAINING PROTEIN 14"/>
    <property type="match status" value="1"/>
</dbReference>
<dbReference type="AlphaFoldDB" id="A0AAV8Y1W7"/>
<evidence type="ECO:0000256" key="1">
    <source>
        <dbReference type="ARBA" id="ARBA00004123"/>
    </source>
</evidence>
<dbReference type="PANTHER" id="PTHR14738:SF29">
    <property type="entry name" value="ZINC FINGER CCCH DOMAIN-CONTAINING PROTEIN 14"/>
    <property type="match status" value="1"/>
</dbReference>
<feature type="compositionally biased region" description="Polar residues" evidence="10">
    <location>
        <begin position="483"/>
        <end position="494"/>
    </location>
</feature>
<comment type="caution">
    <text evidence="13">The sequence shown here is derived from an EMBL/GenBank/DDBJ whole genome shotgun (WGS) entry which is preliminary data.</text>
</comment>
<sequence>MESIGAEVGQKMRSAIKAKLLELNYDELPDYIMVMVANKRSKSQMNEDLNLFLSTKTSTFVDWLHIVLKKLKEVTVTNPEVYKKVVKRKMSAADLPDVKVKKEKKEYILQKAKNEDDIQTKSLTDNLPVSANQLSGHRKVTVVSETRTINAVLDDNFDIPLLSEVSMSNEQGLEEIEKKIKSVKSRLGLLVESDIEEELPEDSAHAARIYPERTSPSKATDNTNSNSAEQYKTITDSSNGDKRHEHKRITFDLDDDVCSKKPSILDRLGKRQDNLATNSLRTRISLSEFQKEEERFLQYPKNNSDEDRGRQTERDWRHRKDRRAEKGRRDREGRSGFSRERRRDDSRDRRRDRSSESKADSWKEGILSRLGVMSKVSLPPKEPEESEPEDELKTREVRSMVQVKPRIIPSGTPQPNKNLLLKAVAEAQKSVAQTPKVGSHLMSELFTSRYAETGKEKSSEDVPFFRKFSQTEKTKLKNLILAQATQRNKQNGGDSSKGEEEEEYIPKPIKSVPKETPNYVPSSRHPDDDSEETEEEVKHQFIVTLDGIEKEENSTSESKPSIKSRLDQQPSAPPASKPSIKSRLDGRKSPSPIIFDKVTTKVNSKSNIPDRLPIVHPPLSVKNKERCKYWPGCRQGDKCEFVHPSTNCEMFPHCKFGDKCLYLHPACKFGSSCTKRDCLYSHVISTKAIGKAMTSSRIGSSGLPVKVSVATLQNCKYYPNCTNTSCPFYHPKPCKFGKYCKNQSDCSFSHAFASNKSSLIWRSKLSKENHPDINKRKDAHKKFQEINEAYRVLSKPESRRLYDLGFSTTGAPPRRTRVYYKEEFGSDPWRDPSFYTNRDRTRDAYYESKSYYGIKGLQILAIRHSFTFKREELIRQSKEAEETLKKVREVAATNGNELQIELLKSHFEKSGTFK</sequence>
<keyword evidence="5" id="KW-0677">Repeat</keyword>
<organism evidence="13 14">
    <name type="scientific">Aromia moschata</name>
    <dbReference type="NCBI Taxonomy" id="1265417"/>
    <lineage>
        <taxon>Eukaryota</taxon>
        <taxon>Metazoa</taxon>
        <taxon>Ecdysozoa</taxon>
        <taxon>Arthropoda</taxon>
        <taxon>Hexapoda</taxon>
        <taxon>Insecta</taxon>
        <taxon>Pterygota</taxon>
        <taxon>Neoptera</taxon>
        <taxon>Endopterygota</taxon>
        <taxon>Coleoptera</taxon>
        <taxon>Polyphaga</taxon>
        <taxon>Cucujiformia</taxon>
        <taxon>Chrysomeloidea</taxon>
        <taxon>Cerambycidae</taxon>
        <taxon>Cerambycinae</taxon>
        <taxon>Callichromatini</taxon>
        <taxon>Aromia</taxon>
    </lineage>
</organism>
<evidence type="ECO:0000256" key="9">
    <source>
        <dbReference type="PROSITE-ProRule" id="PRU00723"/>
    </source>
</evidence>
<feature type="zinc finger region" description="C3H1-type" evidence="9">
    <location>
        <begin position="720"/>
        <end position="753"/>
    </location>
</feature>
<evidence type="ECO:0000256" key="3">
    <source>
        <dbReference type="ARBA" id="ARBA00015071"/>
    </source>
</evidence>
<dbReference type="GO" id="GO:0005737">
    <property type="term" value="C:cytoplasm"/>
    <property type="evidence" value="ECO:0007669"/>
    <property type="project" value="TreeGrafter"/>
</dbReference>
<comment type="similarity">
    <text evidence="2">Belongs to the ZC3H14 family.</text>
</comment>
<dbReference type="Pfam" id="PF00226">
    <property type="entry name" value="DnaJ"/>
    <property type="match status" value="1"/>
</dbReference>
<dbReference type="PROSITE" id="PS50076">
    <property type="entry name" value="DNAJ_2"/>
    <property type="match status" value="1"/>
</dbReference>
<dbReference type="SMART" id="SM00356">
    <property type="entry name" value="ZnF_C3H1"/>
    <property type="match status" value="3"/>
</dbReference>
<feature type="compositionally biased region" description="Basic and acidic residues" evidence="10">
    <location>
        <begin position="303"/>
        <end position="363"/>
    </location>
</feature>
<accession>A0AAV8Y1W7</accession>
<evidence type="ECO:0000256" key="2">
    <source>
        <dbReference type="ARBA" id="ARBA00008423"/>
    </source>
</evidence>
<feature type="domain" description="C3H1-type" evidence="12">
    <location>
        <begin position="622"/>
        <end position="646"/>
    </location>
</feature>
<dbReference type="GO" id="GO:0008270">
    <property type="term" value="F:zinc ion binding"/>
    <property type="evidence" value="ECO:0007669"/>
    <property type="project" value="UniProtKB-KW"/>
</dbReference>
<dbReference type="Pfam" id="PF14608">
    <property type="entry name" value="zf-CCCH_2"/>
    <property type="match status" value="5"/>
</dbReference>
<evidence type="ECO:0000256" key="4">
    <source>
        <dbReference type="ARBA" id="ARBA00022723"/>
    </source>
</evidence>
<dbReference type="EMBL" id="JAPWTK010000216">
    <property type="protein sequence ID" value="KAJ8945431.1"/>
    <property type="molecule type" value="Genomic_DNA"/>
</dbReference>
<reference evidence="13" key="1">
    <citation type="journal article" date="2023" name="Insect Mol. Biol.">
        <title>Genome sequencing provides insights into the evolution of gene families encoding plant cell wall-degrading enzymes in longhorned beetles.</title>
        <authorList>
            <person name="Shin N.R."/>
            <person name="Okamura Y."/>
            <person name="Kirsch R."/>
            <person name="Pauchet Y."/>
        </authorList>
    </citation>
    <scope>NUCLEOTIDE SEQUENCE</scope>
    <source>
        <strain evidence="13">AMC_N1</strain>
    </source>
</reference>
<dbReference type="PROSITE" id="PS50103">
    <property type="entry name" value="ZF_C3H1"/>
    <property type="match status" value="2"/>
</dbReference>
<dbReference type="InterPro" id="IPR036869">
    <property type="entry name" value="J_dom_sf"/>
</dbReference>
<dbReference type="InterPro" id="IPR001623">
    <property type="entry name" value="DnaJ_domain"/>
</dbReference>
<keyword evidence="7 9" id="KW-0862">Zinc</keyword>
<keyword evidence="6 9" id="KW-0863">Zinc-finger</keyword>
<dbReference type="GO" id="GO:0005634">
    <property type="term" value="C:nucleus"/>
    <property type="evidence" value="ECO:0007669"/>
    <property type="project" value="UniProtKB-SubCell"/>
</dbReference>
<dbReference type="PRINTS" id="PR00625">
    <property type="entry name" value="JDOMAIN"/>
</dbReference>
<evidence type="ECO:0000256" key="10">
    <source>
        <dbReference type="SAM" id="MobiDB-lite"/>
    </source>
</evidence>
<dbReference type="SUPFAM" id="SSF46565">
    <property type="entry name" value="Chaperone J-domain"/>
    <property type="match status" value="1"/>
</dbReference>
<protein>
    <recommendedName>
        <fullName evidence="3">Zinc finger CCCH domain-containing protein 14</fullName>
    </recommendedName>
</protein>
<proteinExistence type="inferred from homology"/>
<dbReference type="InterPro" id="IPR000571">
    <property type="entry name" value="Znf_CCCH"/>
</dbReference>
<dbReference type="GO" id="GO:0008143">
    <property type="term" value="F:poly(A) binding"/>
    <property type="evidence" value="ECO:0007669"/>
    <property type="project" value="InterPro"/>
</dbReference>
<feature type="region of interest" description="Disordered" evidence="10">
    <location>
        <begin position="198"/>
        <end position="243"/>
    </location>
</feature>
<evidence type="ECO:0000256" key="8">
    <source>
        <dbReference type="ARBA" id="ARBA00023242"/>
    </source>
</evidence>
<name>A0AAV8Y1W7_9CUCU</name>
<feature type="region of interest" description="Disordered" evidence="10">
    <location>
        <begin position="292"/>
        <end position="394"/>
    </location>
</feature>
<comment type="subcellular location">
    <subcellularLocation>
        <location evidence="1">Nucleus</location>
    </subcellularLocation>
</comment>
<dbReference type="InterPro" id="IPR040366">
    <property type="entry name" value="Nab2/ZC3H14"/>
</dbReference>
<feature type="zinc finger region" description="C3H1-type" evidence="9">
    <location>
        <begin position="622"/>
        <end position="646"/>
    </location>
</feature>